<dbReference type="EMBL" id="LR798454">
    <property type="protein sequence ID" value="CAB5238667.1"/>
    <property type="molecule type" value="Genomic_DNA"/>
</dbReference>
<evidence type="ECO:0000259" key="6">
    <source>
        <dbReference type="PROSITE" id="PS51918"/>
    </source>
</evidence>
<keyword evidence="4" id="KW-0408">Iron</keyword>
<dbReference type="Gene3D" id="3.80.30.20">
    <property type="entry name" value="tm_1862 like domain"/>
    <property type="match status" value="1"/>
</dbReference>
<dbReference type="EMBL" id="LR796861">
    <property type="protein sequence ID" value="CAB4170760.1"/>
    <property type="molecule type" value="Genomic_DNA"/>
</dbReference>
<dbReference type="InterPro" id="IPR058240">
    <property type="entry name" value="rSAM_sf"/>
</dbReference>
<dbReference type="InterPro" id="IPR007197">
    <property type="entry name" value="rSAM"/>
</dbReference>
<dbReference type="InterPro" id="IPR023404">
    <property type="entry name" value="rSAM_horseshoe"/>
</dbReference>
<evidence type="ECO:0000256" key="5">
    <source>
        <dbReference type="ARBA" id="ARBA00023014"/>
    </source>
</evidence>
<evidence type="ECO:0000313" key="11">
    <source>
        <dbReference type="EMBL" id="CAB5238667.1"/>
    </source>
</evidence>
<comment type="cofactor">
    <cofactor evidence="1">
        <name>[4Fe-4S] cluster</name>
        <dbReference type="ChEBI" id="CHEBI:49883"/>
    </cofactor>
</comment>
<evidence type="ECO:0000313" key="10">
    <source>
        <dbReference type="EMBL" id="CAB4211554.1"/>
    </source>
</evidence>
<keyword evidence="3" id="KW-0479">Metal-binding</keyword>
<dbReference type="InterPro" id="IPR036724">
    <property type="entry name" value="Cobalamin-bd_sf"/>
</dbReference>
<reference evidence="11" key="1">
    <citation type="submission" date="2020-05" db="EMBL/GenBank/DDBJ databases">
        <authorList>
            <person name="Chiriac C."/>
            <person name="Salcher M."/>
            <person name="Ghai R."/>
            <person name="Kavagutti S V."/>
        </authorList>
    </citation>
    <scope>NUCLEOTIDE SEQUENCE</scope>
</reference>
<organism evidence="11">
    <name type="scientific">uncultured Caudovirales phage</name>
    <dbReference type="NCBI Taxonomy" id="2100421"/>
    <lineage>
        <taxon>Viruses</taxon>
        <taxon>Duplodnaviria</taxon>
        <taxon>Heunggongvirae</taxon>
        <taxon>Uroviricota</taxon>
        <taxon>Caudoviricetes</taxon>
        <taxon>Peduoviridae</taxon>
        <taxon>Maltschvirus</taxon>
        <taxon>Maltschvirus maltsch</taxon>
    </lineage>
</organism>
<dbReference type="EMBL" id="LR797375">
    <property type="protein sequence ID" value="CAB4211554.1"/>
    <property type="molecule type" value="Genomic_DNA"/>
</dbReference>
<dbReference type="SMART" id="SM00729">
    <property type="entry name" value="Elp3"/>
    <property type="match status" value="1"/>
</dbReference>
<dbReference type="SUPFAM" id="SSF52242">
    <property type="entry name" value="Cobalamin (vitamin B12)-binding domain"/>
    <property type="match status" value="1"/>
</dbReference>
<evidence type="ECO:0000313" key="7">
    <source>
        <dbReference type="EMBL" id="CAB4170760.1"/>
    </source>
</evidence>
<dbReference type="SUPFAM" id="SSF102114">
    <property type="entry name" value="Radical SAM enzymes"/>
    <property type="match status" value="1"/>
</dbReference>
<dbReference type="InterPro" id="IPR051198">
    <property type="entry name" value="BchE-like"/>
</dbReference>
<evidence type="ECO:0000313" key="8">
    <source>
        <dbReference type="EMBL" id="CAB4182094.1"/>
    </source>
</evidence>
<dbReference type="PROSITE" id="PS51918">
    <property type="entry name" value="RADICAL_SAM"/>
    <property type="match status" value="1"/>
</dbReference>
<dbReference type="GO" id="GO:0003824">
    <property type="term" value="F:catalytic activity"/>
    <property type="evidence" value="ECO:0007669"/>
    <property type="project" value="InterPro"/>
</dbReference>
<gene>
    <name evidence="8" type="ORF">UFOVP1066_137</name>
    <name evidence="9" type="ORF">UFOVP1315_200</name>
    <name evidence="10" type="ORF">UFOVP1421_161</name>
    <name evidence="11" type="ORF">UFOVP1525_171</name>
    <name evidence="7" type="ORF">UFOVP909_134</name>
</gene>
<dbReference type="CDD" id="cd02065">
    <property type="entry name" value="B12-binding_like"/>
    <property type="match status" value="1"/>
</dbReference>
<dbReference type="PANTHER" id="PTHR43409">
    <property type="entry name" value="ANAEROBIC MAGNESIUM-PROTOPORPHYRIN IX MONOMETHYL ESTER CYCLASE-RELATED"/>
    <property type="match status" value="1"/>
</dbReference>
<dbReference type="Gene3D" id="3.40.50.280">
    <property type="entry name" value="Cobalamin-binding domain"/>
    <property type="match status" value="1"/>
</dbReference>
<evidence type="ECO:0000256" key="1">
    <source>
        <dbReference type="ARBA" id="ARBA00001966"/>
    </source>
</evidence>
<dbReference type="GO" id="GO:0046872">
    <property type="term" value="F:metal ion binding"/>
    <property type="evidence" value="ECO:0007669"/>
    <property type="project" value="UniProtKB-KW"/>
</dbReference>
<keyword evidence="2" id="KW-0949">S-adenosyl-L-methionine</keyword>
<dbReference type="SFLD" id="SFLDS00029">
    <property type="entry name" value="Radical_SAM"/>
    <property type="match status" value="1"/>
</dbReference>
<evidence type="ECO:0000256" key="3">
    <source>
        <dbReference type="ARBA" id="ARBA00022723"/>
    </source>
</evidence>
<dbReference type="InterPro" id="IPR006638">
    <property type="entry name" value="Elp3/MiaA/NifB-like_rSAM"/>
</dbReference>
<name>A0A6J7XS70_9CAUD</name>
<evidence type="ECO:0000313" key="9">
    <source>
        <dbReference type="EMBL" id="CAB4198661.1"/>
    </source>
</evidence>
<proteinExistence type="predicted"/>
<accession>A0A6J7XS70</accession>
<feature type="domain" description="Radical SAM core" evidence="6">
    <location>
        <begin position="199"/>
        <end position="427"/>
    </location>
</feature>
<keyword evidence="5" id="KW-0411">Iron-sulfur</keyword>
<dbReference type="PANTHER" id="PTHR43409:SF16">
    <property type="entry name" value="SLR0320 PROTEIN"/>
    <property type="match status" value="1"/>
</dbReference>
<dbReference type="GO" id="GO:0031419">
    <property type="term" value="F:cobalamin binding"/>
    <property type="evidence" value="ECO:0007669"/>
    <property type="project" value="InterPro"/>
</dbReference>
<protein>
    <submittedName>
        <fullName evidence="11">B12-binding_like domain containing protein</fullName>
    </submittedName>
</protein>
<dbReference type="SFLD" id="SFLDG01082">
    <property type="entry name" value="B12-binding_domain_containing"/>
    <property type="match status" value="1"/>
</dbReference>
<evidence type="ECO:0000256" key="4">
    <source>
        <dbReference type="ARBA" id="ARBA00023004"/>
    </source>
</evidence>
<dbReference type="EMBL" id="LR797272">
    <property type="protein sequence ID" value="CAB4198661.1"/>
    <property type="molecule type" value="Genomic_DNA"/>
</dbReference>
<sequence length="630" mass="74367">MLKQLKKSIRISFLNIDLRVPIQRLPINWLNFKNYYTKHGKYPDRVIWEKPILNLEGWSFDQIVDYYDKQDSEIYAFSSYLWSHMAIMAVAKELKKRNPNRIILLGGPHLNITYNNLDWFIKHKFVDAICEPTSYGEWFITDILDQSVEGNINWKEVSFAVYKTGRGKTRNKIDFDFPSSLISGNEDILFECKNIAMERNVPLVMPIELTRGCPYQCVFCEWGGGIGGKVIRKPLDMIKEDLDWIPQIGIEQIQILDANYGIYLEDEDVSKYIETIKGYSDLPNHVEIYGMTKSKQERRWATIEPLARAKVVERYKLSLQTLNNEVLKNIKRTDIPREKDFEFAQYLFDTYGIRSDFEFMMGLPGYTRDDFYAEVDIQYEYGYNLERYLWLFLPDSPAYSPSYIKQHNIKTEKICIGKSRMNSYAFDDVNTFGDYHISADPNFISDVEFVVEANGFTRKDFTEFFFMNYWILENVSMIGFTDLIVKHNIENGKLKTPSLIFRKIYEKIVSPSTNDYVLAMKNLNDQMQYLMDGNRKEVVDYKQFNLPFTGISVDFSYIYKSCVYVFEQEYIEFLCSVGEDLGLDVPDDIIKQFKDSLDKYRDSISPKYDKTYQIRTYYENFINEKYRKVS</sequence>
<dbReference type="GO" id="GO:0051536">
    <property type="term" value="F:iron-sulfur cluster binding"/>
    <property type="evidence" value="ECO:0007669"/>
    <property type="project" value="UniProtKB-KW"/>
</dbReference>
<evidence type="ECO:0000256" key="2">
    <source>
        <dbReference type="ARBA" id="ARBA00022691"/>
    </source>
</evidence>
<dbReference type="Pfam" id="PF04055">
    <property type="entry name" value="Radical_SAM"/>
    <property type="match status" value="1"/>
</dbReference>
<dbReference type="EMBL" id="LR797019">
    <property type="protein sequence ID" value="CAB4182094.1"/>
    <property type="molecule type" value="Genomic_DNA"/>
</dbReference>